<evidence type="ECO:0000256" key="2">
    <source>
        <dbReference type="ARBA" id="ARBA00022475"/>
    </source>
</evidence>
<dbReference type="Proteomes" id="UP000008063">
    <property type="component" value="Unassembled WGS sequence"/>
</dbReference>
<evidence type="ECO:0000256" key="3">
    <source>
        <dbReference type="ARBA" id="ARBA00022692"/>
    </source>
</evidence>
<feature type="domain" description="DUF202" evidence="7">
    <location>
        <begin position="24"/>
        <end position="103"/>
    </location>
</feature>
<dbReference type="HOGENOM" id="CLU_053359_3_2_1"/>
<organism evidence="9">
    <name type="scientific">Serpula lacrymans var. lacrymans (strain S7.3)</name>
    <name type="common">Dry rot fungus</name>
    <dbReference type="NCBI Taxonomy" id="936435"/>
    <lineage>
        <taxon>Eukaryota</taxon>
        <taxon>Fungi</taxon>
        <taxon>Dikarya</taxon>
        <taxon>Basidiomycota</taxon>
        <taxon>Agaricomycotina</taxon>
        <taxon>Agaricomycetes</taxon>
        <taxon>Agaricomycetidae</taxon>
        <taxon>Boletales</taxon>
        <taxon>Coniophorineae</taxon>
        <taxon>Serpulaceae</taxon>
        <taxon>Serpula</taxon>
    </lineage>
</organism>
<dbReference type="PANTHER" id="PTHR34187">
    <property type="entry name" value="FGR18P"/>
    <property type="match status" value="1"/>
</dbReference>
<evidence type="ECO:0000256" key="5">
    <source>
        <dbReference type="ARBA" id="ARBA00023136"/>
    </source>
</evidence>
<evidence type="ECO:0000256" key="4">
    <source>
        <dbReference type="ARBA" id="ARBA00022989"/>
    </source>
</evidence>
<evidence type="ECO:0000313" key="8">
    <source>
        <dbReference type="EMBL" id="EGN98133.1"/>
    </source>
</evidence>
<name>F8Q1F5_SERL3</name>
<dbReference type="PANTHER" id="PTHR34187:SF2">
    <property type="entry name" value="DUF202 DOMAIN-CONTAINING PROTEIN"/>
    <property type="match status" value="1"/>
</dbReference>
<comment type="subcellular location">
    <subcellularLocation>
        <location evidence="1">Cell membrane</location>
        <topology evidence="1">Multi-pass membrane protein</topology>
    </subcellularLocation>
</comment>
<dbReference type="InParanoid" id="F8Q1F5"/>
<keyword evidence="2" id="KW-1003">Cell membrane</keyword>
<sequence length="140" mass="14866">MLLRSLKNPLGLNLVLENTGSVARDHLASERTYLAYVRTSLACASAGVALVQLFTLSKPTNVNSTTGQHSMNLQKYAQPLGATVVLLGLLILLHGLFRYFITQGALTRGIFPAARISIAAITFALGSIVGIVFGILIAGR</sequence>
<gene>
    <name evidence="8" type="ORF">SERLA73DRAFT_56067</name>
</gene>
<dbReference type="EMBL" id="GL945481">
    <property type="protein sequence ID" value="EGN98133.1"/>
    <property type="molecule type" value="Genomic_DNA"/>
</dbReference>
<dbReference type="InterPro" id="IPR052053">
    <property type="entry name" value="IM_YidH-like"/>
</dbReference>
<feature type="transmembrane region" description="Helical" evidence="6">
    <location>
        <begin position="76"/>
        <end position="101"/>
    </location>
</feature>
<dbReference type="AlphaFoldDB" id="F8Q1F5"/>
<reference evidence="9" key="1">
    <citation type="journal article" date="2011" name="Science">
        <title>The plant cell wall-decomposing machinery underlies the functional diversity of forest fungi.</title>
        <authorList>
            <person name="Eastwood D.C."/>
            <person name="Floudas D."/>
            <person name="Binder M."/>
            <person name="Majcherczyk A."/>
            <person name="Schneider P."/>
            <person name="Aerts A."/>
            <person name="Asiegbu F.O."/>
            <person name="Baker S.E."/>
            <person name="Barry K."/>
            <person name="Bendiksby M."/>
            <person name="Blumentritt M."/>
            <person name="Coutinho P.M."/>
            <person name="Cullen D."/>
            <person name="de Vries R.P."/>
            <person name="Gathman A."/>
            <person name="Goodell B."/>
            <person name="Henrissat B."/>
            <person name="Ihrmark K."/>
            <person name="Kauserud H."/>
            <person name="Kohler A."/>
            <person name="LaButti K."/>
            <person name="Lapidus A."/>
            <person name="Lavin J.L."/>
            <person name="Lee Y.-H."/>
            <person name="Lindquist E."/>
            <person name="Lilly W."/>
            <person name="Lucas S."/>
            <person name="Morin E."/>
            <person name="Murat C."/>
            <person name="Oguiza J.A."/>
            <person name="Park J."/>
            <person name="Pisabarro A.G."/>
            <person name="Riley R."/>
            <person name="Rosling A."/>
            <person name="Salamov A."/>
            <person name="Schmidt O."/>
            <person name="Schmutz J."/>
            <person name="Skrede I."/>
            <person name="Stenlid J."/>
            <person name="Wiebenga A."/>
            <person name="Xie X."/>
            <person name="Kuees U."/>
            <person name="Hibbett D.S."/>
            <person name="Hoffmeister D."/>
            <person name="Hoegberg N."/>
            <person name="Martin F."/>
            <person name="Grigoriev I.V."/>
            <person name="Watkinson S.C."/>
        </authorList>
    </citation>
    <scope>NUCLEOTIDE SEQUENCE [LARGE SCALE GENOMIC DNA]</scope>
    <source>
        <strain evidence="9">strain S7.3</strain>
    </source>
</reference>
<evidence type="ECO:0000313" key="9">
    <source>
        <dbReference type="Proteomes" id="UP000008063"/>
    </source>
</evidence>
<keyword evidence="3 6" id="KW-0812">Transmembrane</keyword>
<dbReference type="Pfam" id="PF02656">
    <property type="entry name" value="DUF202"/>
    <property type="match status" value="1"/>
</dbReference>
<keyword evidence="4 6" id="KW-1133">Transmembrane helix</keyword>
<feature type="transmembrane region" description="Helical" evidence="6">
    <location>
        <begin position="113"/>
        <end position="138"/>
    </location>
</feature>
<dbReference type="OMA" id="GMTRYFS"/>
<evidence type="ECO:0000259" key="7">
    <source>
        <dbReference type="Pfam" id="PF02656"/>
    </source>
</evidence>
<dbReference type="GO" id="GO:0005886">
    <property type="term" value="C:plasma membrane"/>
    <property type="evidence" value="ECO:0007669"/>
    <property type="project" value="UniProtKB-SubCell"/>
</dbReference>
<feature type="transmembrane region" description="Helical" evidence="6">
    <location>
        <begin position="33"/>
        <end position="56"/>
    </location>
</feature>
<keyword evidence="5 6" id="KW-0472">Membrane</keyword>
<dbReference type="InterPro" id="IPR003807">
    <property type="entry name" value="DUF202"/>
</dbReference>
<evidence type="ECO:0000256" key="1">
    <source>
        <dbReference type="ARBA" id="ARBA00004651"/>
    </source>
</evidence>
<protein>
    <recommendedName>
        <fullName evidence="7">DUF202 domain-containing protein</fullName>
    </recommendedName>
</protein>
<proteinExistence type="predicted"/>
<keyword evidence="9" id="KW-1185">Reference proteome</keyword>
<dbReference type="OrthoDB" id="199599at2759"/>
<accession>F8Q1F5</accession>
<dbReference type="eggNOG" id="ENOG502S455">
    <property type="taxonomic scope" value="Eukaryota"/>
</dbReference>
<evidence type="ECO:0000256" key="6">
    <source>
        <dbReference type="SAM" id="Phobius"/>
    </source>
</evidence>